<dbReference type="Pfam" id="PF15979">
    <property type="entry name" value="Glyco_hydro_115"/>
    <property type="match status" value="1"/>
</dbReference>
<dbReference type="InterPro" id="IPR031924">
    <property type="entry name" value="GH115"/>
</dbReference>
<dbReference type="GO" id="GO:0005975">
    <property type="term" value="P:carbohydrate metabolic process"/>
    <property type="evidence" value="ECO:0007669"/>
    <property type="project" value="UniProtKB-ARBA"/>
</dbReference>
<dbReference type="Pfam" id="PF17829">
    <property type="entry name" value="GH115_C"/>
    <property type="match status" value="1"/>
</dbReference>
<dbReference type="Gene3D" id="2.60.120.1620">
    <property type="match status" value="1"/>
</dbReference>
<proteinExistence type="predicted"/>
<dbReference type="Gene3D" id="3.30.379.10">
    <property type="entry name" value="Chitobiase/beta-hexosaminidase domain 2-like"/>
    <property type="match status" value="1"/>
</dbReference>
<evidence type="ECO:0000313" key="4">
    <source>
        <dbReference type="EMBL" id="SHK50589.1"/>
    </source>
</evidence>
<dbReference type="OrthoDB" id="8727830at2"/>
<dbReference type="Gene3D" id="1.20.58.2150">
    <property type="match status" value="1"/>
</dbReference>
<feature type="domain" description="Gylcosyl hydrolase 115 C-terminal" evidence="3">
    <location>
        <begin position="789"/>
        <end position="979"/>
    </location>
</feature>
<dbReference type="PANTHER" id="PTHR37842">
    <property type="match status" value="1"/>
</dbReference>
<dbReference type="STRING" id="216903.SAMN05444371_2571"/>
<gene>
    <name evidence="4" type="ORF">SAMN05444371_2571</name>
</gene>
<dbReference type="Proteomes" id="UP000184498">
    <property type="component" value="Unassembled WGS sequence"/>
</dbReference>
<feature type="chain" id="PRO_5012093447" evidence="2">
    <location>
        <begin position="20"/>
        <end position="982"/>
    </location>
</feature>
<dbReference type="InterPro" id="IPR042301">
    <property type="entry name" value="GH115_sf"/>
</dbReference>
<keyword evidence="5" id="KW-1185">Reference proteome</keyword>
<keyword evidence="1 4" id="KW-0378">Hydrolase</keyword>
<evidence type="ECO:0000256" key="2">
    <source>
        <dbReference type="SAM" id="SignalP"/>
    </source>
</evidence>
<evidence type="ECO:0000256" key="1">
    <source>
        <dbReference type="ARBA" id="ARBA00022801"/>
    </source>
</evidence>
<dbReference type="PANTHER" id="PTHR37842:SF2">
    <property type="entry name" value="GYLCOSYL HYDROLASE 115 C-TERMINAL DOMAIN-CONTAINING PROTEIN"/>
    <property type="match status" value="1"/>
</dbReference>
<organism evidence="4 5">
    <name type="scientific">Epilithonimonas mollis</name>
    <dbReference type="NCBI Taxonomy" id="216903"/>
    <lineage>
        <taxon>Bacteria</taxon>
        <taxon>Pseudomonadati</taxon>
        <taxon>Bacteroidota</taxon>
        <taxon>Flavobacteriia</taxon>
        <taxon>Flavobacteriales</taxon>
        <taxon>Weeksellaceae</taxon>
        <taxon>Chryseobacterium group</taxon>
        <taxon>Epilithonimonas</taxon>
    </lineage>
</organism>
<dbReference type="InterPro" id="IPR041437">
    <property type="entry name" value="GH115_C"/>
</dbReference>
<evidence type="ECO:0000313" key="5">
    <source>
        <dbReference type="Proteomes" id="UP000184498"/>
    </source>
</evidence>
<dbReference type="RefSeq" id="WP_084081330.1">
    <property type="nucleotide sequence ID" value="NZ_FRAM01000003.1"/>
</dbReference>
<dbReference type="SUPFAM" id="SSF55545">
    <property type="entry name" value="beta-N-acetylhexosaminidase-like domain"/>
    <property type="match status" value="1"/>
</dbReference>
<dbReference type="InterPro" id="IPR029018">
    <property type="entry name" value="Hex-like_dom2"/>
</dbReference>
<accession>A0A1M6T0Z4</accession>
<dbReference type="AlphaFoldDB" id="A0A1M6T0Z4"/>
<feature type="signal peptide" evidence="2">
    <location>
        <begin position="1"/>
        <end position="19"/>
    </location>
</feature>
<name>A0A1M6T0Z4_9FLAO</name>
<dbReference type="GO" id="GO:0016787">
    <property type="term" value="F:hydrolase activity"/>
    <property type="evidence" value="ECO:0007669"/>
    <property type="project" value="UniProtKB-KW"/>
</dbReference>
<keyword evidence="2" id="KW-0732">Signal</keyword>
<evidence type="ECO:0000259" key="3">
    <source>
        <dbReference type="Pfam" id="PF17829"/>
    </source>
</evidence>
<sequence>MLKQLTFFALLFTGLIINAQTAHHTLSLLPDYVQHTAEKGAFRIAANGITAKIVVDPDDWKGILRAANDLGDDVRKVTDVASPIIADVKLVPGAIIVGTIGKSRLIDQLINGGKLNVDAVKNKWESFVIQTVGDNLVIAGSDKRGTIYGIYDVSEKIGVSPWYYWADAPVKKSTDLYVKAGRYLQESPKVKYRGIFINDESPSFSGWSNKHFGGINSKVYTHIFELLLRLKANYLWPAMWGNAFNEDDPMSPVLADEYGIVMGTSHHEPMMRSQKEYTKRKDQIGAWDYVTNAENLKKFWTEGLERNKNYDNLITMSMRGDGDVAMGKGDDTENIKTLKQVIADQREIIGNVYGKSPTEVPQLWAIFTEVQRYYDAGMNVPDDVTLLFCDNNWGYIRRTAPANELKRKGGMGLYYHIDMNGGPWNDRWINTTTVPKLREQFSLAYKSGIDRIWIVNVGDLKPKEMPIDFIMRYAWNPNAISANQTSDYMTDWATGIFGKEHATEIADLVSKYSKYNLMRKPEVQDPNIFSFVNYHEAEKVQKRWQDLTAKAEALEKKMPKEALDAYYQLVLYPVKASAGVAEIYLVAGRNNLYAKQGRVSANEYANRARELFELDKKLSTRYNDSIAGGKWKNMMSDVHLGYQHWSMPKENSLPPLNEVTPLPEPSLGIAVEGSTDAWPGTQGKAELPQFDILDKQRYYIDIFNRGKGLLKFTVKADKPWIRVSATKGTTETEQRIYVDIDWKKAPEGKGSGLIEVNQNSIKVPVVINTLKKAAPASKEDFYGGFSGEFSIPANKFSANISGKQAKWIALPGLGRAEACMGIYPTTAPNSTPENAPRLEYKIFLPEAGPAKVLLGILPTQDVNPGRGLRIAVSIDNAEPIIIDARKGYHDEFKEYTPENLGRSKILKPLPDPGPDYALISRGKPRRTEVFDNQRWLDATLDVKTHGLHTLKIYMIDPEVVLERIIINPNDIYPSYFGAPDKQ</sequence>
<dbReference type="EMBL" id="FRAM01000003">
    <property type="protein sequence ID" value="SHK50589.1"/>
    <property type="molecule type" value="Genomic_DNA"/>
</dbReference>
<protein>
    <submittedName>
        <fullName evidence="4">Glycosyl hydrolase family 115</fullName>
    </submittedName>
</protein>
<dbReference type="Gene3D" id="3.20.20.520">
    <property type="entry name" value="Glycosyl hydrolase family 115"/>
    <property type="match status" value="1"/>
</dbReference>
<reference evidence="5" key="1">
    <citation type="submission" date="2016-11" db="EMBL/GenBank/DDBJ databases">
        <authorList>
            <person name="Varghese N."/>
            <person name="Submissions S."/>
        </authorList>
    </citation>
    <scope>NUCLEOTIDE SEQUENCE [LARGE SCALE GENOMIC DNA]</scope>
    <source>
        <strain evidence="5">DSM 18016</strain>
    </source>
</reference>